<dbReference type="RefSeq" id="WP_038203456.1">
    <property type="nucleotide sequence ID" value="NZ_CAWLWN010000258.1"/>
</dbReference>
<reference evidence="1" key="1">
    <citation type="submission" date="2013-07" db="EMBL/GenBank/DDBJ databases">
        <title>Sub-species coevolution in mutualistic symbiosis.</title>
        <authorList>
            <person name="Murfin K."/>
            <person name="Klassen J."/>
            <person name="Lee M."/>
            <person name="Forst S."/>
            <person name="Stock P."/>
            <person name="Goodrich-Blair H."/>
        </authorList>
    </citation>
    <scope>NUCLEOTIDE SEQUENCE [LARGE SCALE GENOMIC DNA]</scope>
    <source>
        <strain evidence="1">Puntauvense</strain>
    </source>
</reference>
<evidence type="ECO:0000313" key="1">
    <source>
        <dbReference type="EMBL" id="CDG98433.1"/>
    </source>
</evidence>
<evidence type="ECO:0008006" key="2">
    <source>
        <dbReference type="Google" id="ProtNLM"/>
    </source>
</evidence>
<dbReference type="EMBL" id="CBSW010000230">
    <property type="protein sequence ID" value="CDG98433.1"/>
    <property type="molecule type" value="Genomic_DNA"/>
</dbReference>
<dbReference type="AlphaFoldDB" id="A0A077NJ04"/>
<dbReference type="HOGENOM" id="CLU_187004_0_0_6"/>
<proteinExistence type="predicted"/>
<gene>
    <name evidence="1" type="ORF">XBP1_3050002</name>
</gene>
<name>A0A077NJ04_XENBV</name>
<comment type="caution">
    <text evidence="1">The sequence shown here is derived from an EMBL/GenBank/DDBJ whole genome shotgun (WGS) entry which is preliminary data.</text>
</comment>
<dbReference type="Proteomes" id="UP000028511">
    <property type="component" value="Unassembled WGS sequence"/>
</dbReference>
<accession>A0A077NJ04</accession>
<sequence>MKNETYLYFTETAIQKEKEEKYDLAALYWGKAKYLAADLKTRLWAQYHQENNEERHSLHNSYRGALRTQKENQRMASAFKRYINKQAANDDCIRTSKAISTDFRTPRLLSPCCQ</sequence>
<organism evidence="1">
    <name type="scientific">Xenorhabdus bovienii str. puntauvense</name>
    <dbReference type="NCBI Taxonomy" id="1398201"/>
    <lineage>
        <taxon>Bacteria</taxon>
        <taxon>Pseudomonadati</taxon>
        <taxon>Pseudomonadota</taxon>
        <taxon>Gammaproteobacteria</taxon>
        <taxon>Enterobacterales</taxon>
        <taxon>Morganellaceae</taxon>
        <taxon>Xenorhabdus</taxon>
    </lineage>
</organism>
<protein>
    <recommendedName>
        <fullName evidence="2">ANR family transcriptional regulator</fullName>
    </recommendedName>
</protein>